<gene>
    <name evidence="2" type="ORF">EYF80_015244</name>
</gene>
<dbReference type="EMBL" id="SRLO01000113">
    <property type="protein sequence ID" value="TNN74464.1"/>
    <property type="molecule type" value="Genomic_DNA"/>
</dbReference>
<keyword evidence="1" id="KW-0472">Membrane</keyword>
<keyword evidence="3" id="KW-1185">Reference proteome</keyword>
<reference evidence="2 3" key="1">
    <citation type="submission" date="2019-03" db="EMBL/GenBank/DDBJ databases">
        <title>First draft genome of Liparis tanakae, snailfish: a comprehensive survey of snailfish specific genes.</title>
        <authorList>
            <person name="Kim W."/>
            <person name="Song I."/>
            <person name="Jeong J.-H."/>
            <person name="Kim D."/>
            <person name="Kim S."/>
            <person name="Ryu S."/>
            <person name="Song J.Y."/>
            <person name="Lee S.K."/>
        </authorList>
    </citation>
    <scope>NUCLEOTIDE SEQUENCE [LARGE SCALE GENOMIC DNA]</scope>
    <source>
        <tissue evidence="2">Muscle</tissue>
    </source>
</reference>
<dbReference type="AlphaFoldDB" id="A0A4Z2IAX8"/>
<proteinExistence type="predicted"/>
<evidence type="ECO:0000313" key="2">
    <source>
        <dbReference type="EMBL" id="TNN74464.1"/>
    </source>
</evidence>
<name>A0A4Z2IAX8_9TELE</name>
<sequence length="119" mass="13311">MIQSNNSTCAKCVLSVSETHTPPDALGLCGGAASWLMTRTFFVDVPHVQACIGYLVFLIFAFLFIYSAPYKTAACILYLENNKCSFAKLLLWKSMRRTVAQPVGGADACHAHWFRWWRG</sequence>
<comment type="caution">
    <text evidence="2">The sequence shown here is derived from an EMBL/GenBank/DDBJ whole genome shotgun (WGS) entry which is preliminary data.</text>
</comment>
<keyword evidence="1" id="KW-1133">Transmembrane helix</keyword>
<organism evidence="2 3">
    <name type="scientific">Liparis tanakae</name>
    <name type="common">Tanaka's snailfish</name>
    <dbReference type="NCBI Taxonomy" id="230148"/>
    <lineage>
        <taxon>Eukaryota</taxon>
        <taxon>Metazoa</taxon>
        <taxon>Chordata</taxon>
        <taxon>Craniata</taxon>
        <taxon>Vertebrata</taxon>
        <taxon>Euteleostomi</taxon>
        <taxon>Actinopterygii</taxon>
        <taxon>Neopterygii</taxon>
        <taxon>Teleostei</taxon>
        <taxon>Neoteleostei</taxon>
        <taxon>Acanthomorphata</taxon>
        <taxon>Eupercaria</taxon>
        <taxon>Perciformes</taxon>
        <taxon>Cottioidei</taxon>
        <taxon>Cottales</taxon>
        <taxon>Liparidae</taxon>
        <taxon>Liparis</taxon>
    </lineage>
</organism>
<protein>
    <submittedName>
        <fullName evidence="2">Uncharacterized protein</fullName>
    </submittedName>
</protein>
<evidence type="ECO:0000256" key="1">
    <source>
        <dbReference type="SAM" id="Phobius"/>
    </source>
</evidence>
<keyword evidence="1" id="KW-0812">Transmembrane</keyword>
<evidence type="ECO:0000313" key="3">
    <source>
        <dbReference type="Proteomes" id="UP000314294"/>
    </source>
</evidence>
<accession>A0A4Z2IAX8</accession>
<dbReference type="Proteomes" id="UP000314294">
    <property type="component" value="Unassembled WGS sequence"/>
</dbReference>
<feature type="transmembrane region" description="Helical" evidence="1">
    <location>
        <begin position="47"/>
        <end position="66"/>
    </location>
</feature>